<feature type="domain" description="BTB" evidence="2">
    <location>
        <begin position="139"/>
        <end position="206"/>
    </location>
</feature>
<dbReference type="SMART" id="SM00225">
    <property type="entry name" value="BTB"/>
    <property type="match status" value="1"/>
</dbReference>
<keyword evidence="4" id="KW-1185">Reference proteome</keyword>
<reference evidence="3" key="1">
    <citation type="submission" date="2022-11" db="EMBL/GenBank/DDBJ databases">
        <authorList>
            <person name="Kikuchi T."/>
        </authorList>
    </citation>
    <scope>NUCLEOTIDE SEQUENCE</scope>
    <source>
        <strain evidence="3">PS1010</strain>
    </source>
</reference>
<accession>A0A9P1IEK8</accession>
<comment type="caution">
    <text evidence="3">The sequence shown here is derived from an EMBL/GenBank/DDBJ whole genome shotgun (WGS) entry which is preliminary data.</text>
</comment>
<protein>
    <recommendedName>
        <fullName evidence="2">BTB domain-containing protein</fullName>
    </recommendedName>
</protein>
<dbReference type="EMBL" id="CANHGI010000002">
    <property type="protein sequence ID" value="CAI5443600.1"/>
    <property type="molecule type" value="Genomic_DNA"/>
</dbReference>
<feature type="region of interest" description="Disordered" evidence="1">
    <location>
        <begin position="299"/>
        <end position="319"/>
    </location>
</feature>
<dbReference type="CDD" id="cd18186">
    <property type="entry name" value="BTB_POZ_ZBTB_KLHL-like"/>
    <property type="match status" value="1"/>
</dbReference>
<dbReference type="Pfam" id="PF00651">
    <property type="entry name" value="BTB"/>
    <property type="match status" value="1"/>
</dbReference>
<dbReference type="InterPro" id="IPR000210">
    <property type="entry name" value="BTB/POZ_dom"/>
</dbReference>
<dbReference type="SUPFAM" id="SSF54695">
    <property type="entry name" value="POZ domain"/>
    <property type="match status" value="1"/>
</dbReference>
<evidence type="ECO:0000256" key="1">
    <source>
        <dbReference type="SAM" id="MobiDB-lite"/>
    </source>
</evidence>
<name>A0A9P1IEK8_9PELO</name>
<dbReference type="InterPro" id="IPR011333">
    <property type="entry name" value="SKP1/BTB/POZ_sf"/>
</dbReference>
<dbReference type="PROSITE" id="PS50097">
    <property type="entry name" value="BTB"/>
    <property type="match status" value="1"/>
</dbReference>
<dbReference type="PANTHER" id="PTHR22744">
    <property type="entry name" value="HELIX LOOP HELIX PROTEIN 21-RELATED"/>
    <property type="match status" value="1"/>
</dbReference>
<dbReference type="AlphaFoldDB" id="A0A9P1IEK8"/>
<sequence>MTDEFKLSGYFSFLSYHVTSDTYKLDDIEWMFSVSSKDRQVLNVLIHNSNSSNLQSFDTNIKINLKYDNGTNLEKTFDVKFDYKNNTHCIDFVSIEEFEKHQNYFHPFTMNVVMKVSKIAPIRKTTDEIDLCEKDSVFNDIVLQFENSKVLYSSKAMLSIHSKVFNTMFNSNFEEKYQTKIKLDDDFEEFKTMLMIIYPSKNVVNSKNIEILMKLADKYDMSQLMDKCVAFVEKDGNVQNDLRLLLADRYNLPKVHNKCIRNFKDMESLEKFEESEVFGNLTQTTQVAVLKRAFGLSSQEKKDGGPMAKIKRAQEKGFN</sequence>
<evidence type="ECO:0000313" key="3">
    <source>
        <dbReference type="EMBL" id="CAI5443600.1"/>
    </source>
</evidence>
<gene>
    <name evidence="3" type="ORF">CAMP_LOCUS6237</name>
</gene>
<evidence type="ECO:0000313" key="4">
    <source>
        <dbReference type="Proteomes" id="UP001152747"/>
    </source>
</evidence>
<proteinExistence type="predicted"/>
<dbReference type="Proteomes" id="UP001152747">
    <property type="component" value="Unassembled WGS sequence"/>
</dbReference>
<evidence type="ECO:0000259" key="2">
    <source>
        <dbReference type="PROSITE" id="PS50097"/>
    </source>
</evidence>
<dbReference type="OrthoDB" id="5809990at2759"/>
<dbReference type="Gene3D" id="3.30.710.10">
    <property type="entry name" value="Potassium Channel Kv1.1, Chain A"/>
    <property type="match status" value="1"/>
</dbReference>
<organism evidence="3 4">
    <name type="scientific">Caenorhabditis angaria</name>
    <dbReference type="NCBI Taxonomy" id="860376"/>
    <lineage>
        <taxon>Eukaryota</taxon>
        <taxon>Metazoa</taxon>
        <taxon>Ecdysozoa</taxon>
        <taxon>Nematoda</taxon>
        <taxon>Chromadorea</taxon>
        <taxon>Rhabditida</taxon>
        <taxon>Rhabditina</taxon>
        <taxon>Rhabditomorpha</taxon>
        <taxon>Rhabditoidea</taxon>
        <taxon>Rhabditidae</taxon>
        <taxon>Peloderinae</taxon>
        <taxon>Caenorhabditis</taxon>
    </lineage>
</organism>
<dbReference type="PANTHER" id="PTHR22744:SF14">
    <property type="entry name" value="BTB DOMAIN-CONTAINING PROTEIN-RELATED"/>
    <property type="match status" value="1"/>
</dbReference>